<comment type="caution">
    <text evidence="7">The sequence shown here is derived from an EMBL/GenBank/DDBJ whole genome shotgun (WGS) entry which is preliminary data.</text>
</comment>
<gene>
    <name evidence="7" type="ORF">HPP92_022378</name>
</gene>
<dbReference type="EMBL" id="JADCNL010000012">
    <property type="protein sequence ID" value="KAG0457221.1"/>
    <property type="molecule type" value="Genomic_DNA"/>
</dbReference>
<dbReference type="OrthoDB" id="10621580at2759"/>
<dbReference type="Proteomes" id="UP000636800">
    <property type="component" value="Chromosome 12"/>
</dbReference>
<feature type="domain" description="FLZ-type" evidence="6">
    <location>
        <begin position="52"/>
        <end position="96"/>
    </location>
</feature>
<evidence type="ECO:0000256" key="2">
    <source>
        <dbReference type="ARBA" id="ARBA00009374"/>
    </source>
</evidence>
<evidence type="ECO:0000313" key="7">
    <source>
        <dbReference type="EMBL" id="KAG0457221.1"/>
    </source>
</evidence>
<protein>
    <recommendedName>
        <fullName evidence="6">FLZ-type domain-containing protein</fullName>
    </recommendedName>
</protein>
<keyword evidence="8" id="KW-1185">Reference proteome</keyword>
<dbReference type="Pfam" id="PF04570">
    <property type="entry name" value="zf-FLZ"/>
    <property type="match status" value="1"/>
</dbReference>
<evidence type="ECO:0000313" key="8">
    <source>
        <dbReference type="Proteomes" id="UP000636800"/>
    </source>
</evidence>
<proteinExistence type="inferred from homology"/>
<keyword evidence="4" id="KW-0479">Metal-binding</keyword>
<evidence type="ECO:0000256" key="3">
    <source>
        <dbReference type="ARBA" id="ARBA00022490"/>
    </source>
</evidence>
<evidence type="ECO:0000256" key="5">
    <source>
        <dbReference type="PROSITE-ProRule" id="PRU01131"/>
    </source>
</evidence>
<keyword evidence="3" id="KW-0963">Cytoplasm</keyword>
<feature type="zinc finger region" description="FLZ-type" evidence="5">
    <location>
        <begin position="52"/>
        <end position="96"/>
    </location>
</feature>
<evidence type="ECO:0000256" key="4">
    <source>
        <dbReference type="ARBA" id="ARBA00022723"/>
    </source>
</evidence>
<dbReference type="PROSITE" id="PS51795">
    <property type="entry name" value="ZF_FLZ"/>
    <property type="match status" value="1"/>
</dbReference>
<organism evidence="7 8">
    <name type="scientific">Vanilla planifolia</name>
    <name type="common">Vanilla</name>
    <dbReference type="NCBI Taxonomy" id="51239"/>
    <lineage>
        <taxon>Eukaryota</taxon>
        <taxon>Viridiplantae</taxon>
        <taxon>Streptophyta</taxon>
        <taxon>Embryophyta</taxon>
        <taxon>Tracheophyta</taxon>
        <taxon>Spermatophyta</taxon>
        <taxon>Magnoliopsida</taxon>
        <taxon>Liliopsida</taxon>
        <taxon>Asparagales</taxon>
        <taxon>Orchidaceae</taxon>
        <taxon>Vanilloideae</taxon>
        <taxon>Vanilleae</taxon>
        <taxon>Vanilla</taxon>
    </lineage>
</organism>
<accession>A0A835PNF8</accession>
<dbReference type="GO" id="GO:0005737">
    <property type="term" value="C:cytoplasm"/>
    <property type="evidence" value="ECO:0007669"/>
    <property type="project" value="UniProtKB-SubCell"/>
</dbReference>
<evidence type="ECO:0000259" key="6">
    <source>
        <dbReference type="PROSITE" id="PS51795"/>
    </source>
</evidence>
<name>A0A835PNF8_VANPL</name>
<sequence>MEISFSICSLSTSSTSNSSIADLPPPPSTRKLSLWFDDEEEAAPVEERLGANFLDECGICGRRLGAGREAYMYGGEEAFCSEDCRLERMEMDAAVERARRMTRAMRCTSRRTMAEICGRERALVLG</sequence>
<reference evidence="7 8" key="1">
    <citation type="journal article" date="2020" name="Nat. Food">
        <title>A phased Vanilla planifolia genome enables genetic improvement of flavour and production.</title>
        <authorList>
            <person name="Hasing T."/>
            <person name="Tang H."/>
            <person name="Brym M."/>
            <person name="Khazi F."/>
            <person name="Huang T."/>
            <person name="Chambers A.H."/>
        </authorList>
    </citation>
    <scope>NUCLEOTIDE SEQUENCE [LARGE SCALE GENOMIC DNA]</scope>
    <source>
        <tissue evidence="7">Leaf</tissue>
    </source>
</reference>
<dbReference type="GO" id="GO:0046872">
    <property type="term" value="F:metal ion binding"/>
    <property type="evidence" value="ECO:0007669"/>
    <property type="project" value="UniProtKB-KW"/>
</dbReference>
<dbReference type="PANTHER" id="PTHR33059:SF4">
    <property type="entry name" value="FCS-LIKE ZINC FINGER 5"/>
    <property type="match status" value="1"/>
</dbReference>
<comment type="subcellular location">
    <subcellularLocation>
        <location evidence="1">Cytoplasm</location>
    </subcellularLocation>
</comment>
<comment type="similarity">
    <text evidence="2">Belongs to the FLZ family.</text>
</comment>
<dbReference type="PANTHER" id="PTHR33059">
    <property type="entry name" value="FCS-LIKE ZINC FINGER 5"/>
    <property type="match status" value="1"/>
</dbReference>
<evidence type="ECO:0000256" key="1">
    <source>
        <dbReference type="ARBA" id="ARBA00004496"/>
    </source>
</evidence>
<dbReference type="InterPro" id="IPR007650">
    <property type="entry name" value="Zf-FLZ_dom"/>
</dbReference>
<dbReference type="AlphaFoldDB" id="A0A835PNF8"/>